<evidence type="ECO:0000313" key="1">
    <source>
        <dbReference type="EMBL" id="KAH9413022.1"/>
    </source>
</evidence>
<keyword evidence="2" id="KW-1185">Reference proteome</keyword>
<comment type="caution">
    <text evidence="1">The sequence shown here is derived from an EMBL/GenBank/DDBJ whole genome shotgun (WGS) entry which is preliminary data.</text>
</comment>
<gene>
    <name evidence="1" type="ORF">DERP_006707</name>
</gene>
<evidence type="ECO:0000313" key="2">
    <source>
        <dbReference type="Proteomes" id="UP000887458"/>
    </source>
</evidence>
<name>A0ABQ8IS57_DERPT</name>
<dbReference type="Proteomes" id="UP000887458">
    <property type="component" value="Unassembled WGS sequence"/>
</dbReference>
<sequence length="60" mass="7182">MDIVAAPFRQYLDYWNYLSSLLLFFYIDFDQCCMYLDDDCRGSVSVSIFCRCNQTNQIEK</sequence>
<proteinExistence type="predicted"/>
<dbReference type="EMBL" id="NJHN03000123">
    <property type="protein sequence ID" value="KAH9413022.1"/>
    <property type="molecule type" value="Genomic_DNA"/>
</dbReference>
<reference evidence="1 2" key="2">
    <citation type="journal article" date="2022" name="Mol. Biol. Evol.">
        <title>Comparative Genomics Reveals Insights into the Divergent Evolution of Astigmatic Mites and Household Pest Adaptations.</title>
        <authorList>
            <person name="Xiong Q."/>
            <person name="Wan A.T."/>
            <person name="Liu X."/>
            <person name="Fung C.S."/>
            <person name="Xiao X."/>
            <person name="Malainual N."/>
            <person name="Hou J."/>
            <person name="Wang L."/>
            <person name="Wang M."/>
            <person name="Yang K.Y."/>
            <person name="Cui Y."/>
            <person name="Leung E.L."/>
            <person name="Nong W."/>
            <person name="Shin S.K."/>
            <person name="Au S.W."/>
            <person name="Jeong K.Y."/>
            <person name="Chew F.T."/>
            <person name="Hui J.H."/>
            <person name="Leung T.F."/>
            <person name="Tungtrongchitr A."/>
            <person name="Zhong N."/>
            <person name="Liu Z."/>
            <person name="Tsui S.K."/>
        </authorList>
    </citation>
    <scope>NUCLEOTIDE SEQUENCE [LARGE SCALE GENOMIC DNA]</scope>
    <source>
        <strain evidence="1">Derp</strain>
    </source>
</reference>
<protein>
    <submittedName>
        <fullName evidence="1">Uncharacterized protein</fullName>
    </submittedName>
</protein>
<accession>A0ABQ8IS57</accession>
<organism evidence="1 2">
    <name type="scientific">Dermatophagoides pteronyssinus</name>
    <name type="common">European house dust mite</name>
    <dbReference type="NCBI Taxonomy" id="6956"/>
    <lineage>
        <taxon>Eukaryota</taxon>
        <taxon>Metazoa</taxon>
        <taxon>Ecdysozoa</taxon>
        <taxon>Arthropoda</taxon>
        <taxon>Chelicerata</taxon>
        <taxon>Arachnida</taxon>
        <taxon>Acari</taxon>
        <taxon>Acariformes</taxon>
        <taxon>Sarcoptiformes</taxon>
        <taxon>Astigmata</taxon>
        <taxon>Psoroptidia</taxon>
        <taxon>Analgoidea</taxon>
        <taxon>Pyroglyphidae</taxon>
        <taxon>Dermatophagoidinae</taxon>
        <taxon>Dermatophagoides</taxon>
    </lineage>
</organism>
<reference evidence="1 2" key="1">
    <citation type="journal article" date="2018" name="J. Allergy Clin. Immunol.">
        <title>High-quality assembly of Dermatophagoides pteronyssinus genome and transcriptome reveals a wide range of novel allergens.</title>
        <authorList>
            <person name="Liu X.Y."/>
            <person name="Yang K.Y."/>
            <person name="Wang M.Q."/>
            <person name="Kwok J.S."/>
            <person name="Zeng X."/>
            <person name="Yang Z."/>
            <person name="Xiao X.J."/>
            <person name="Lau C.P."/>
            <person name="Li Y."/>
            <person name="Huang Z.M."/>
            <person name="Ba J.G."/>
            <person name="Yim A.K."/>
            <person name="Ouyang C.Y."/>
            <person name="Ngai S.M."/>
            <person name="Chan T.F."/>
            <person name="Leung E.L."/>
            <person name="Liu L."/>
            <person name="Liu Z.G."/>
            <person name="Tsui S.K."/>
        </authorList>
    </citation>
    <scope>NUCLEOTIDE SEQUENCE [LARGE SCALE GENOMIC DNA]</scope>
    <source>
        <strain evidence="1">Derp</strain>
    </source>
</reference>